<evidence type="ECO:0000259" key="2">
    <source>
        <dbReference type="Pfam" id="PF20263"/>
    </source>
</evidence>
<dbReference type="EMBL" id="ML170158">
    <property type="protein sequence ID" value="TDL28205.1"/>
    <property type="molecule type" value="Genomic_DNA"/>
</dbReference>
<dbReference type="OrthoDB" id="198652at2759"/>
<dbReference type="Pfam" id="PF20263">
    <property type="entry name" value="LYRM2-like"/>
    <property type="match status" value="1"/>
</dbReference>
<dbReference type="Proteomes" id="UP000294933">
    <property type="component" value="Unassembled WGS sequence"/>
</dbReference>
<reference evidence="3 4" key="1">
    <citation type="submission" date="2018-06" db="EMBL/GenBank/DDBJ databases">
        <title>A transcriptomic atlas of mushroom development highlights an independent origin of complex multicellularity.</title>
        <authorList>
            <consortium name="DOE Joint Genome Institute"/>
            <person name="Krizsan K."/>
            <person name="Almasi E."/>
            <person name="Merenyi Z."/>
            <person name="Sahu N."/>
            <person name="Viragh M."/>
            <person name="Koszo T."/>
            <person name="Mondo S."/>
            <person name="Kiss B."/>
            <person name="Balint B."/>
            <person name="Kues U."/>
            <person name="Barry K."/>
            <person name="Hegedus J.C."/>
            <person name="Henrissat B."/>
            <person name="Johnson J."/>
            <person name="Lipzen A."/>
            <person name="Ohm R."/>
            <person name="Nagy I."/>
            <person name="Pangilinan J."/>
            <person name="Yan J."/>
            <person name="Xiong Y."/>
            <person name="Grigoriev I.V."/>
            <person name="Hibbett D.S."/>
            <person name="Nagy L.G."/>
        </authorList>
    </citation>
    <scope>NUCLEOTIDE SEQUENCE [LARGE SCALE GENOMIC DNA]</scope>
    <source>
        <strain evidence="3 4">SZMC22713</strain>
    </source>
</reference>
<keyword evidence="4" id="KW-1185">Reference proteome</keyword>
<name>A0A4Y7QLA6_9AGAM</name>
<feature type="domain" description="LYR motif-containing protein Cup1-like N-terminal" evidence="2">
    <location>
        <begin position="2"/>
        <end position="40"/>
    </location>
</feature>
<dbReference type="AlphaFoldDB" id="A0A4Y7QLA6"/>
<evidence type="ECO:0000313" key="3">
    <source>
        <dbReference type="EMBL" id="TDL28205.1"/>
    </source>
</evidence>
<feature type="region of interest" description="Disordered" evidence="1">
    <location>
        <begin position="78"/>
        <end position="107"/>
    </location>
</feature>
<sequence>MTARQDLKRLRAANEGDIKAVRNVLDVAYGRKGKLKWELLEPFLDDPSTAKLPKIIPAVESSRPPTYPSALSALLTSAQSRTSKPLKPDNLTTPTSLPARHDPDSEEARLLGPLSRRRHVNLLWRYFTVQTRKILPPLQVAVSELSKNGERYTEFTSNCDLPRLDVRGGAMQETGVFEHLHDIAGSVPIPRPLTRRQRRMSVNGDFHAEVKIPQPDRQIKPLPSRFLRRRHQEVLAKLPLLTYAVYDNDDGHGAVQRKPKFQVDLSSRAYDESLRHSSRRYPEVDEANMVWLHRAENFDECKGVGRVTGKIKSDLQ</sequence>
<accession>A0A4Y7QLA6</accession>
<evidence type="ECO:0000256" key="1">
    <source>
        <dbReference type="SAM" id="MobiDB-lite"/>
    </source>
</evidence>
<protein>
    <recommendedName>
        <fullName evidence="2">LYR motif-containing protein Cup1-like N-terminal domain-containing protein</fullName>
    </recommendedName>
</protein>
<dbReference type="VEuPathDB" id="FungiDB:BD410DRAFT_782176"/>
<organism evidence="3 4">
    <name type="scientific">Rickenella mellea</name>
    <dbReference type="NCBI Taxonomy" id="50990"/>
    <lineage>
        <taxon>Eukaryota</taxon>
        <taxon>Fungi</taxon>
        <taxon>Dikarya</taxon>
        <taxon>Basidiomycota</taxon>
        <taxon>Agaricomycotina</taxon>
        <taxon>Agaricomycetes</taxon>
        <taxon>Hymenochaetales</taxon>
        <taxon>Rickenellaceae</taxon>
        <taxon>Rickenella</taxon>
    </lineage>
</organism>
<proteinExistence type="predicted"/>
<dbReference type="InterPro" id="IPR046896">
    <property type="entry name" value="Cup1-like_N"/>
</dbReference>
<gene>
    <name evidence="3" type="ORF">BD410DRAFT_782176</name>
</gene>
<evidence type="ECO:0000313" key="4">
    <source>
        <dbReference type="Proteomes" id="UP000294933"/>
    </source>
</evidence>